<name>A0A1L6J9K9_9SPHN</name>
<reference evidence="1" key="1">
    <citation type="submission" date="2016-12" db="EMBL/GenBank/DDBJ databases">
        <title>Whole genome sequencing of Sphingomonas koreensis.</title>
        <authorList>
            <person name="Conlan S."/>
            <person name="Thomas P.J."/>
            <person name="Mullikin J."/>
            <person name="Palmore T.N."/>
            <person name="Frank K.M."/>
            <person name="Segre J.A."/>
        </authorList>
    </citation>
    <scope>NUCLEOTIDE SEQUENCE</scope>
    <source>
        <strain evidence="1">ABOJV</strain>
    </source>
</reference>
<accession>A0A1L6J9K9</accession>
<evidence type="ECO:0000313" key="1">
    <source>
        <dbReference type="EMBL" id="APR52598.1"/>
    </source>
</evidence>
<dbReference type="KEGG" id="skr:BRX40_09310"/>
<keyword evidence="1" id="KW-0966">Cell projection</keyword>
<dbReference type="GO" id="GO:0044780">
    <property type="term" value="P:bacterial-type flagellum assembly"/>
    <property type="evidence" value="ECO:0007669"/>
    <property type="project" value="InterPro"/>
</dbReference>
<gene>
    <name evidence="1" type="ORF">BRX40_09310</name>
    <name evidence="2" type="ORF">CA257_18930</name>
    <name evidence="3" type="ORF">DAH66_14700</name>
</gene>
<reference evidence="4" key="2">
    <citation type="submission" date="2016-12" db="EMBL/GenBank/DDBJ databases">
        <title>Whole genome sequencing of Sphingomonas sp. ABOJV.</title>
        <authorList>
            <person name="Conlan S."/>
            <person name="Thomas P.J."/>
            <person name="Mullikin J."/>
            <person name="Palmore T.N."/>
            <person name="Frank K.M."/>
            <person name="Segre J.A."/>
        </authorList>
    </citation>
    <scope>NUCLEOTIDE SEQUENCE [LARGE SCALE GENOMIC DNA]</scope>
    <source>
        <strain evidence="4">ABOJV</strain>
    </source>
</reference>
<evidence type="ECO:0000313" key="6">
    <source>
        <dbReference type="Proteomes" id="UP000287746"/>
    </source>
</evidence>
<evidence type="ECO:0000313" key="2">
    <source>
        <dbReference type="EMBL" id="RSU99982.1"/>
    </source>
</evidence>
<dbReference type="EMBL" id="QQYZ01000014">
    <property type="protein sequence ID" value="RSY81493.1"/>
    <property type="molecule type" value="Genomic_DNA"/>
</dbReference>
<dbReference type="AlphaFoldDB" id="A0A1L6J9K9"/>
<dbReference type="Proteomes" id="UP000185161">
    <property type="component" value="Chromosome"/>
</dbReference>
<dbReference type="InterPro" id="IPR036679">
    <property type="entry name" value="FlgN-like_sf"/>
</dbReference>
<evidence type="ECO:0000313" key="4">
    <source>
        <dbReference type="Proteomes" id="UP000185161"/>
    </source>
</evidence>
<evidence type="ECO:0000313" key="5">
    <source>
        <dbReference type="Proteomes" id="UP000286681"/>
    </source>
</evidence>
<reference evidence="5 6" key="3">
    <citation type="submission" date="2018-07" db="EMBL/GenBank/DDBJ databases">
        <title>Genomic and Epidemiologic Investigation of an Indolent Hospital Outbreak.</title>
        <authorList>
            <person name="Johnson R.C."/>
            <person name="Deming C."/>
            <person name="Conlan S."/>
            <person name="Zellmer C.J."/>
            <person name="Michelin A.V."/>
            <person name="Lee-Lin S."/>
            <person name="Thomas P.J."/>
            <person name="Park M."/>
            <person name="Weingarten R.A."/>
            <person name="Less J."/>
            <person name="Dekker J.P."/>
            <person name="Frank K.M."/>
            <person name="Musser K.A."/>
            <person name="Mcquiston J.R."/>
            <person name="Henderson D.K."/>
            <person name="Lau A.F."/>
            <person name="Palmore T.N."/>
            <person name="Segre J.A."/>
        </authorList>
    </citation>
    <scope>NUCLEOTIDE SEQUENCE [LARGE SCALE GENOMIC DNA]</scope>
    <source>
        <strain evidence="3 6">SK-CDC1_0717</strain>
        <strain evidence="2 5">SK-NIH.Env10_0317</strain>
    </source>
</reference>
<sequence length="140" mass="15846">MPNEMIDIMTSLTLLMNEEAERLRGRERALDLAELAAAKARLVARLEEILARRNRHQPQWTDEMDEETRTRLTECLAELRSASAANASILERQIDLSMEMMSAIANEARRLAGNRAYTYGASGDLARMDLATPISFNTQY</sequence>
<organism evidence="1 4">
    <name type="scientific">Sphingomonas koreensis</name>
    <dbReference type="NCBI Taxonomy" id="93064"/>
    <lineage>
        <taxon>Bacteria</taxon>
        <taxon>Pseudomonadati</taxon>
        <taxon>Pseudomonadota</taxon>
        <taxon>Alphaproteobacteria</taxon>
        <taxon>Sphingomonadales</taxon>
        <taxon>Sphingomonadaceae</taxon>
        <taxon>Sphingomonas</taxon>
    </lineage>
</organism>
<evidence type="ECO:0000313" key="3">
    <source>
        <dbReference type="EMBL" id="RSY81493.1"/>
    </source>
</evidence>
<proteinExistence type="predicted"/>
<dbReference type="OrthoDB" id="7571789at2"/>
<keyword evidence="4" id="KW-1185">Reference proteome</keyword>
<dbReference type="SUPFAM" id="SSF140566">
    <property type="entry name" value="FlgN-like"/>
    <property type="match status" value="1"/>
</dbReference>
<dbReference type="STRING" id="93064.BRX40_09310"/>
<dbReference type="EMBL" id="QQWO01000020">
    <property type="protein sequence ID" value="RSU99982.1"/>
    <property type="molecule type" value="Genomic_DNA"/>
</dbReference>
<protein>
    <submittedName>
        <fullName evidence="1">Flagellar biosynthesis protein FlgN</fullName>
    </submittedName>
</protein>
<keyword evidence="1" id="KW-0282">Flagellum</keyword>
<keyword evidence="1" id="KW-0969">Cilium</keyword>
<dbReference type="EMBL" id="CP018820">
    <property type="protein sequence ID" value="APR52598.1"/>
    <property type="molecule type" value="Genomic_DNA"/>
</dbReference>
<dbReference type="Proteomes" id="UP000287746">
    <property type="component" value="Unassembled WGS sequence"/>
</dbReference>
<dbReference type="Proteomes" id="UP000286681">
    <property type="component" value="Unassembled WGS sequence"/>
</dbReference>